<dbReference type="InterPro" id="IPR041373">
    <property type="entry name" value="RT_RNaseH"/>
</dbReference>
<evidence type="ECO:0000259" key="7">
    <source>
        <dbReference type="Pfam" id="PF17917"/>
    </source>
</evidence>
<feature type="domain" description="Reverse transcriptase RNase H-like" evidence="7">
    <location>
        <begin position="110"/>
        <end position="202"/>
    </location>
</feature>
<evidence type="ECO:0000256" key="6">
    <source>
        <dbReference type="ARBA" id="ARBA00022918"/>
    </source>
</evidence>
<keyword evidence="9" id="KW-1185">Reference proteome</keyword>
<keyword evidence="6" id="KW-0695">RNA-directed DNA polymerase</keyword>
<dbReference type="SUPFAM" id="SSF56672">
    <property type="entry name" value="DNA/RNA polymerases"/>
    <property type="match status" value="1"/>
</dbReference>
<protein>
    <recommendedName>
        <fullName evidence="7">Reverse transcriptase RNase H-like domain-containing protein</fullName>
    </recommendedName>
</protein>
<dbReference type="AlphaFoldDB" id="A0A7D9IEH9"/>
<keyword evidence="2" id="KW-0548">Nucleotidyltransferase</keyword>
<keyword evidence="3" id="KW-0540">Nuclease</keyword>
<evidence type="ECO:0000256" key="4">
    <source>
        <dbReference type="ARBA" id="ARBA00022759"/>
    </source>
</evidence>
<gene>
    <name evidence="8" type="ORF">PACLA_8A062568</name>
</gene>
<evidence type="ECO:0000256" key="5">
    <source>
        <dbReference type="ARBA" id="ARBA00022801"/>
    </source>
</evidence>
<dbReference type="GO" id="GO:0003964">
    <property type="term" value="F:RNA-directed DNA polymerase activity"/>
    <property type="evidence" value="ECO:0007669"/>
    <property type="project" value="UniProtKB-KW"/>
</dbReference>
<accession>A0A7D9IEH9</accession>
<dbReference type="Pfam" id="PF17917">
    <property type="entry name" value="RT_RNaseH"/>
    <property type="match status" value="1"/>
</dbReference>
<keyword evidence="5" id="KW-0378">Hydrolase</keyword>
<evidence type="ECO:0000256" key="2">
    <source>
        <dbReference type="ARBA" id="ARBA00022695"/>
    </source>
</evidence>
<dbReference type="CDD" id="cd09274">
    <property type="entry name" value="RNase_HI_RT_Ty3"/>
    <property type="match status" value="1"/>
</dbReference>
<dbReference type="GO" id="GO:0016787">
    <property type="term" value="F:hydrolase activity"/>
    <property type="evidence" value="ECO:0007669"/>
    <property type="project" value="UniProtKB-KW"/>
</dbReference>
<name>A0A7D9IEH9_PARCT</name>
<dbReference type="InterPro" id="IPR050951">
    <property type="entry name" value="Retrovirus_Pol_polyprotein"/>
</dbReference>
<dbReference type="Proteomes" id="UP001152795">
    <property type="component" value="Unassembled WGS sequence"/>
</dbReference>
<dbReference type="OrthoDB" id="10058156at2759"/>
<evidence type="ECO:0000313" key="9">
    <source>
        <dbReference type="Proteomes" id="UP001152795"/>
    </source>
</evidence>
<evidence type="ECO:0000256" key="1">
    <source>
        <dbReference type="ARBA" id="ARBA00022679"/>
    </source>
</evidence>
<comment type="caution">
    <text evidence="8">The sequence shown here is derived from an EMBL/GenBank/DDBJ whole genome shotgun (WGS) entry which is preliminary data.</text>
</comment>
<keyword evidence="1" id="KW-0808">Transferase</keyword>
<keyword evidence="4" id="KW-0255">Endonuclease</keyword>
<evidence type="ECO:0000256" key="3">
    <source>
        <dbReference type="ARBA" id="ARBA00022722"/>
    </source>
</evidence>
<dbReference type="PANTHER" id="PTHR37984">
    <property type="entry name" value="PROTEIN CBG26694"/>
    <property type="match status" value="1"/>
</dbReference>
<sequence length="204" mass="23336">MGNLKNCEVKLEIDPTVSPVAQNSRQLPHSMRKKVNEKLYEMEEQGIIEKVKGVTPWLSPLIPILKKGGDLRLVLDMRVPNQALKRRRVQFPHRRRHLTQNGGCNNFHRTPTRVVVDASPWAVGAVLLQQQSDCTYRPIAFGSRSLTGAEMKYSQIEKEALAIVFGCEHFHLYLYGKSFEMETDTAHLSTYSSPNQPKNERQHE</sequence>
<dbReference type="GO" id="GO:0004519">
    <property type="term" value="F:endonuclease activity"/>
    <property type="evidence" value="ECO:0007669"/>
    <property type="project" value="UniProtKB-KW"/>
</dbReference>
<reference evidence="8" key="1">
    <citation type="submission" date="2020-04" db="EMBL/GenBank/DDBJ databases">
        <authorList>
            <person name="Alioto T."/>
            <person name="Alioto T."/>
            <person name="Gomez Garrido J."/>
        </authorList>
    </citation>
    <scope>NUCLEOTIDE SEQUENCE</scope>
    <source>
        <strain evidence="8">A484AB</strain>
    </source>
</reference>
<organism evidence="8 9">
    <name type="scientific">Paramuricea clavata</name>
    <name type="common">Red gorgonian</name>
    <name type="synonym">Violescent sea-whip</name>
    <dbReference type="NCBI Taxonomy" id="317549"/>
    <lineage>
        <taxon>Eukaryota</taxon>
        <taxon>Metazoa</taxon>
        <taxon>Cnidaria</taxon>
        <taxon>Anthozoa</taxon>
        <taxon>Octocorallia</taxon>
        <taxon>Malacalcyonacea</taxon>
        <taxon>Plexauridae</taxon>
        <taxon>Paramuricea</taxon>
    </lineage>
</organism>
<dbReference type="Gene3D" id="3.10.10.10">
    <property type="entry name" value="HIV Type 1 Reverse Transcriptase, subunit A, domain 1"/>
    <property type="match status" value="1"/>
</dbReference>
<dbReference type="InterPro" id="IPR043502">
    <property type="entry name" value="DNA/RNA_pol_sf"/>
</dbReference>
<dbReference type="PANTHER" id="PTHR37984:SF5">
    <property type="entry name" value="PROTEIN NYNRIN-LIKE"/>
    <property type="match status" value="1"/>
</dbReference>
<dbReference type="EMBL" id="CACRXK020004835">
    <property type="protein sequence ID" value="CAB4004212.1"/>
    <property type="molecule type" value="Genomic_DNA"/>
</dbReference>
<evidence type="ECO:0000313" key="8">
    <source>
        <dbReference type="EMBL" id="CAB4004212.1"/>
    </source>
</evidence>
<proteinExistence type="predicted"/>